<dbReference type="EMBL" id="MCGN01000004">
    <property type="protein sequence ID" value="ORY97835.1"/>
    <property type="molecule type" value="Genomic_DNA"/>
</dbReference>
<dbReference type="OMA" id="WHEYIYV"/>
<proteinExistence type="predicted"/>
<dbReference type="AlphaFoldDB" id="A0A1X2HFU6"/>
<evidence type="ECO:0000256" key="1">
    <source>
        <dbReference type="ARBA" id="ARBA00022553"/>
    </source>
</evidence>
<gene>
    <name evidence="5" type="ORF">BCR43DRAFT_563207</name>
</gene>
<dbReference type="STRING" id="13706.A0A1X2HFU6"/>
<evidence type="ECO:0000313" key="6">
    <source>
        <dbReference type="Proteomes" id="UP000242180"/>
    </source>
</evidence>
<dbReference type="PANTHER" id="PTHR31941:SF1">
    <property type="entry name" value="CYTOSKELETAL SIGNALING PROTEIN SLM1"/>
    <property type="match status" value="1"/>
</dbReference>
<dbReference type="PANTHER" id="PTHR31941">
    <property type="entry name" value="CYTOSKELETAL SIGNALING PROTEIN SLM1"/>
    <property type="match status" value="1"/>
</dbReference>
<feature type="region of interest" description="Disordered" evidence="2">
    <location>
        <begin position="565"/>
        <end position="622"/>
    </location>
</feature>
<feature type="compositionally biased region" description="Polar residues" evidence="2">
    <location>
        <begin position="47"/>
        <end position="71"/>
    </location>
</feature>
<dbReference type="Gene3D" id="2.30.29.30">
    <property type="entry name" value="Pleckstrin-homology domain (PH domain)/Phosphotyrosine-binding domain (PTB)"/>
    <property type="match status" value="1"/>
</dbReference>
<accession>A0A1X2HFU6</accession>
<protein>
    <recommendedName>
        <fullName evidence="7">PH domain-containing protein</fullName>
    </recommendedName>
</protein>
<dbReference type="SUPFAM" id="SSF50729">
    <property type="entry name" value="PH domain-like"/>
    <property type="match status" value="1"/>
</dbReference>
<feature type="region of interest" description="Disordered" evidence="2">
    <location>
        <begin position="1"/>
        <end position="106"/>
    </location>
</feature>
<evidence type="ECO:0000256" key="2">
    <source>
        <dbReference type="SAM" id="MobiDB-lite"/>
    </source>
</evidence>
<feature type="compositionally biased region" description="Low complexity" evidence="2">
    <location>
        <begin position="72"/>
        <end position="82"/>
    </location>
</feature>
<feature type="domain" description="SLM1/RGC1-like BAR-like" evidence="4">
    <location>
        <begin position="223"/>
        <end position="392"/>
    </location>
</feature>
<keyword evidence="1" id="KW-0597">Phosphoprotein</keyword>
<organism evidence="5 6">
    <name type="scientific">Syncephalastrum racemosum</name>
    <name type="common">Filamentous fungus</name>
    <dbReference type="NCBI Taxonomy" id="13706"/>
    <lineage>
        <taxon>Eukaryota</taxon>
        <taxon>Fungi</taxon>
        <taxon>Fungi incertae sedis</taxon>
        <taxon>Mucoromycota</taxon>
        <taxon>Mucoromycotina</taxon>
        <taxon>Mucoromycetes</taxon>
        <taxon>Mucorales</taxon>
        <taxon>Syncephalastraceae</taxon>
        <taxon>Syncephalastrum</taxon>
    </lineage>
</organism>
<dbReference type="Pfam" id="PF20400">
    <property type="entry name" value="BAR_4"/>
    <property type="match status" value="1"/>
</dbReference>
<dbReference type="OrthoDB" id="5598057at2759"/>
<sequence length="654" mass="74541">MSKHLSRPSWLARNSVQPEPDVKSKTLVASPQSARWSSVGHKKRQRALSSSTAHSNRTRASSSVKQLIPSISTFHFPTETSPPTSPFPPCSEAHTTTNNLGLRDSTDNGLSASPVFDCGEDQAEERKLGFSNVSLDANELDDTIQPVALLAQRIEAWHVLLTQMCHYFGALARTEYQVAKAYQRLNEHTMFTSTHDGEDPDQDAELLGLHFPTDDGIKLPCDAWQAYHSHAAQDHADLADYLTLQALPLFVNMNEEIKDMLRSIKYDDRLCLTTLAKLRREAKRKVLQLSNQLAYFEQYPHLGFKKLDPWLINAEVIEKVLRVYRHSNKMHETILRLQQEVLISEQRIVQGFRQVCLDITHSFKDTTLALDAIEKAITDMRKDGDWLHFVENFRRELVSQDAPFRHPSRLHYTNHDHPLLQPVFASKMERNSSVLRRWHEYMYVLTPAGFLHEYRSGKKYPSHPDCTLFVPHFNVSTLSTNLHQNLMFQLHPVADRWPRPGTSFQKSSTTLHSIWSPDRPISSSGVHQTTKKIWTFRAKTSDDMQIWLEKSTEFSHRYRHCVSHEAPAHRHPSNATKPDIYITSEDGSSEANAEKSETADKEDARTREEDKDQLVSAGNIGRLKKEDAELRPLLTSVLAGCMTTPSSNGEKGRS</sequence>
<dbReference type="InterPro" id="IPR046868">
    <property type="entry name" value="BAR_4"/>
</dbReference>
<dbReference type="InterPro" id="IPR046869">
    <property type="entry name" value="SLM1/RGC1-like_PH"/>
</dbReference>
<feature type="compositionally biased region" description="Basic and acidic residues" evidence="2">
    <location>
        <begin position="592"/>
        <end position="613"/>
    </location>
</feature>
<comment type="caution">
    <text evidence="5">The sequence shown here is derived from an EMBL/GenBank/DDBJ whole genome shotgun (WGS) entry which is preliminary data.</text>
</comment>
<dbReference type="InterPro" id="IPR011993">
    <property type="entry name" value="PH-like_dom_sf"/>
</dbReference>
<dbReference type="Pfam" id="PF20399">
    <property type="entry name" value="PH_20"/>
    <property type="match status" value="1"/>
</dbReference>
<dbReference type="Proteomes" id="UP000242180">
    <property type="component" value="Unassembled WGS sequence"/>
</dbReference>
<dbReference type="InParanoid" id="A0A1X2HFU6"/>
<evidence type="ECO:0008006" key="7">
    <source>
        <dbReference type="Google" id="ProtNLM"/>
    </source>
</evidence>
<feature type="domain" description="SLM1/RGC1-like PH" evidence="3">
    <location>
        <begin position="412"/>
        <end position="490"/>
    </location>
</feature>
<reference evidence="5 6" key="1">
    <citation type="submission" date="2016-07" db="EMBL/GenBank/DDBJ databases">
        <title>Pervasive Adenine N6-methylation of Active Genes in Fungi.</title>
        <authorList>
            <consortium name="DOE Joint Genome Institute"/>
            <person name="Mondo S.J."/>
            <person name="Dannebaum R.O."/>
            <person name="Kuo R.C."/>
            <person name="Labutti K."/>
            <person name="Haridas S."/>
            <person name="Kuo A."/>
            <person name="Salamov A."/>
            <person name="Ahrendt S.R."/>
            <person name="Lipzen A."/>
            <person name="Sullivan W."/>
            <person name="Andreopoulos W.B."/>
            <person name="Clum A."/>
            <person name="Lindquist E."/>
            <person name="Daum C."/>
            <person name="Ramamoorthy G.K."/>
            <person name="Gryganskyi A."/>
            <person name="Culley D."/>
            <person name="Magnuson J.K."/>
            <person name="James T.Y."/>
            <person name="O'Malley M.A."/>
            <person name="Stajich J.E."/>
            <person name="Spatafora J.W."/>
            <person name="Visel A."/>
            <person name="Grigoriev I.V."/>
        </authorList>
    </citation>
    <scope>NUCLEOTIDE SEQUENCE [LARGE SCALE GENOMIC DNA]</scope>
    <source>
        <strain evidence="5 6">NRRL 2496</strain>
    </source>
</reference>
<keyword evidence="6" id="KW-1185">Reference proteome</keyword>
<evidence type="ECO:0000259" key="3">
    <source>
        <dbReference type="Pfam" id="PF20399"/>
    </source>
</evidence>
<name>A0A1X2HFU6_SYNRA</name>
<feature type="compositionally biased region" description="Polar residues" evidence="2">
    <location>
        <begin position="27"/>
        <end position="36"/>
    </location>
</feature>
<evidence type="ECO:0000259" key="4">
    <source>
        <dbReference type="Pfam" id="PF20400"/>
    </source>
</evidence>
<evidence type="ECO:0000313" key="5">
    <source>
        <dbReference type="EMBL" id="ORY97835.1"/>
    </source>
</evidence>